<keyword evidence="2" id="KW-0456">Lyase</keyword>
<sequence>MHETGNRRSLREWLHDSQMDLHDIHTGYSSGTFNLQERAWRSSCI</sequence>
<dbReference type="EC" id="4.1.1.19" evidence="2"/>
<dbReference type="Pfam" id="PF17810">
    <property type="entry name" value="Arg_decarb_HB"/>
    <property type="match status" value="1"/>
</dbReference>
<dbReference type="EMBL" id="CABDVU010000001">
    <property type="protein sequence ID" value="VTN11665.1"/>
    <property type="molecule type" value="Genomic_DNA"/>
</dbReference>
<evidence type="ECO:0000259" key="1">
    <source>
        <dbReference type="Pfam" id="PF17810"/>
    </source>
</evidence>
<dbReference type="AlphaFoldDB" id="A0A4U9D775"/>
<name>A0A4U9D775_RAOTE</name>
<dbReference type="GO" id="GO:0008792">
    <property type="term" value="F:arginine decarboxylase activity"/>
    <property type="evidence" value="ECO:0007669"/>
    <property type="project" value="UniProtKB-EC"/>
</dbReference>
<dbReference type="Gene3D" id="1.20.58.930">
    <property type="match status" value="1"/>
</dbReference>
<accession>A0A4U9D775</accession>
<organism evidence="2 3">
    <name type="scientific">Raoultella terrigena</name>
    <name type="common">Klebsiella terrigena</name>
    <dbReference type="NCBI Taxonomy" id="577"/>
    <lineage>
        <taxon>Bacteria</taxon>
        <taxon>Pseudomonadati</taxon>
        <taxon>Pseudomonadota</taxon>
        <taxon>Gammaproteobacteria</taxon>
        <taxon>Enterobacterales</taxon>
        <taxon>Enterobacteriaceae</taxon>
        <taxon>Klebsiella/Raoultella group</taxon>
        <taxon>Raoultella</taxon>
    </lineage>
</organism>
<evidence type="ECO:0000313" key="3">
    <source>
        <dbReference type="Proteomes" id="UP000339249"/>
    </source>
</evidence>
<gene>
    <name evidence="2" type="primary">speA_2</name>
    <name evidence="2" type="ORF">NCTC9185_03623</name>
</gene>
<dbReference type="Proteomes" id="UP000339249">
    <property type="component" value="Unassembled WGS sequence"/>
</dbReference>
<dbReference type="InterPro" id="IPR040634">
    <property type="entry name" value="Arg_decarb_HB"/>
</dbReference>
<proteinExistence type="predicted"/>
<evidence type="ECO:0000313" key="2">
    <source>
        <dbReference type="EMBL" id="VTN11665.1"/>
    </source>
</evidence>
<protein>
    <submittedName>
        <fullName evidence="2">Biosynthetic arginine decarboxylase</fullName>
        <ecNumber evidence="2">4.1.1.19</ecNumber>
    </submittedName>
</protein>
<reference evidence="2 3" key="1">
    <citation type="submission" date="2019-04" db="EMBL/GenBank/DDBJ databases">
        <authorList>
            <consortium name="Pathogen Informatics"/>
        </authorList>
    </citation>
    <scope>NUCLEOTIDE SEQUENCE [LARGE SCALE GENOMIC DNA]</scope>
    <source>
        <strain evidence="2 3">NCTC9185</strain>
    </source>
</reference>
<feature type="domain" description="Arginine decarboxylase helical bundle" evidence="1">
    <location>
        <begin position="6"/>
        <end position="41"/>
    </location>
</feature>